<reference evidence="1" key="1">
    <citation type="submission" date="2021-10" db="EMBL/GenBank/DDBJ databases">
        <title>Tropical sea cucumber genome reveals ecological adaptation and Cuvierian tubules defense mechanism.</title>
        <authorList>
            <person name="Chen T."/>
        </authorList>
    </citation>
    <scope>NUCLEOTIDE SEQUENCE</scope>
    <source>
        <strain evidence="1">Nanhai2018</strain>
        <tissue evidence="1">Muscle</tissue>
    </source>
</reference>
<dbReference type="OrthoDB" id="8057979at2759"/>
<accession>A0A9Q1HHF0</accession>
<evidence type="ECO:0000313" key="2">
    <source>
        <dbReference type="Proteomes" id="UP001152320"/>
    </source>
</evidence>
<proteinExistence type="predicted"/>
<protein>
    <submittedName>
        <fullName evidence="1">Uncharacterized protein</fullName>
    </submittedName>
</protein>
<name>A0A9Q1HHF0_HOLLE</name>
<dbReference type="AlphaFoldDB" id="A0A9Q1HHF0"/>
<gene>
    <name evidence="1" type="ORF">HOLleu_07929</name>
</gene>
<evidence type="ECO:0000313" key="1">
    <source>
        <dbReference type="EMBL" id="KAJ8045013.1"/>
    </source>
</evidence>
<dbReference type="PANTHER" id="PTHR47331:SF1">
    <property type="entry name" value="GAG-LIKE PROTEIN"/>
    <property type="match status" value="1"/>
</dbReference>
<dbReference type="EMBL" id="JAIZAY010000003">
    <property type="protein sequence ID" value="KAJ8045013.1"/>
    <property type="molecule type" value="Genomic_DNA"/>
</dbReference>
<dbReference type="PANTHER" id="PTHR47331">
    <property type="entry name" value="PHD-TYPE DOMAIN-CONTAINING PROTEIN"/>
    <property type="match status" value="1"/>
</dbReference>
<sequence>MLDESEVAIVKDAQRKVYSDEITALAKGNTVSKGSFLFKHAPVLCSDGVILIGGRLSKSDLAYDTKHPMVLPKVSQVAVLIAQDVHTAVGHL</sequence>
<comment type="caution">
    <text evidence="1">The sequence shown here is derived from an EMBL/GenBank/DDBJ whole genome shotgun (WGS) entry which is preliminary data.</text>
</comment>
<keyword evidence="2" id="KW-1185">Reference proteome</keyword>
<dbReference type="Proteomes" id="UP001152320">
    <property type="component" value="Chromosome 3"/>
</dbReference>
<organism evidence="1 2">
    <name type="scientific">Holothuria leucospilota</name>
    <name type="common">Black long sea cucumber</name>
    <name type="synonym">Mertensiothuria leucospilota</name>
    <dbReference type="NCBI Taxonomy" id="206669"/>
    <lineage>
        <taxon>Eukaryota</taxon>
        <taxon>Metazoa</taxon>
        <taxon>Echinodermata</taxon>
        <taxon>Eleutherozoa</taxon>
        <taxon>Echinozoa</taxon>
        <taxon>Holothuroidea</taxon>
        <taxon>Aspidochirotacea</taxon>
        <taxon>Aspidochirotida</taxon>
        <taxon>Holothuriidae</taxon>
        <taxon>Holothuria</taxon>
    </lineage>
</organism>